<gene>
    <name evidence="1" type="ORF">GCM10010319_24310</name>
</gene>
<keyword evidence="2" id="KW-1185">Reference proteome</keyword>
<protein>
    <submittedName>
        <fullName evidence="1">Uncharacterized protein</fullName>
    </submittedName>
</protein>
<comment type="caution">
    <text evidence="1">The sequence shown here is derived from an EMBL/GenBank/DDBJ whole genome shotgun (WGS) entry which is preliminary data.</text>
</comment>
<reference evidence="2" key="1">
    <citation type="journal article" date="2019" name="Int. J. Syst. Evol. Microbiol.">
        <title>The Global Catalogue of Microorganisms (GCM) 10K type strain sequencing project: providing services to taxonomists for standard genome sequencing and annotation.</title>
        <authorList>
            <consortium name="The Broad Institute Genomics Platform"/>
            <consortium name="The Broad Institute Genome Sequencing Center for Infectious Disease"/>
            <person name="Wu L."/>
            <person name="Ma J."/>
        </authorList>
    </citation>
    <scope>NUCLEOTIDE SEQUENCE [LARGE SCALE GENOMIC DNA]</scope>
    <source>
        <strain evidence="2">JCM 4565</strain>
    </source>
</reference>
<evidence type="ECO:0000313" key="2">
    <source>
        <dbReference type="Proteomes" id="UP001500063"/>
    </source>
</evidence>
<sequence length="202" mass="22147">MRTLLAHSWDRPLNSHDIETRSTWAALSRDHGWMPSTESLARDLQNLAALWSIGGIRAIKVVDAACNALIAGLDSPTLRTLAACTRAEAGYDVPELLPKALSELGLDFYPYDSDAGREAAARALAGQMLAGEMTPRELAFHIHQNFGHELPLAERLAELDDEYDILEYGDRTAEQVDAEVAAEARRLADHPRVSLEPTDTSS</sequence>
<dbReference type="Proteomes" id="UP001500063">
    <property type="component" value="Unassembled WGS sequence"/>
</dbReference>
<proteinExistence type="predicted"/>
<name>A0ABP3GJ21_9ACTN</name>
<organism evidence="1 2">
    <name type="scientific">Streptomyces blastmyceticus</name>
    <dbReference type="NCBI Taxonomy" id="68180"/>
    <lineage>
        <taxon>Bacteria</taxon>
        <taxon>Bacillati</taxon>
        <taxon>Actinomycetota</taxon>
        <taxon>Actinomycetes</taxon>
        <taxon>Kitasatosporales</taxon>
        <taxon>Streptomycetaceae</taxon>
        <taxon>Streptomyces</taxon>
    </lineage>
</organism>
<accession>A0ABP3GJ21</accession>
<dbReference type="EMBL" id="BAAABW010000013">
    <property type="protein sequence ID" value="GAA0346924.1"/>
    <property type="molecule type" value="Genomic_DNA"/>
</dbReference>
<evidence type="ECO:0000313" key="1">
    <source>
        <dbReference type="EMBL" id="GAA0346924.1"/>
    </source>
</evidence>